<reference evidence="2" key="1">
    <citation type="submission" date="2018-05" db="EMBL/GenBank/DDBJ databases">
        <authorList>
            <person name="Lanie J.A."/>
            <person name="Ng W.-L."/>
            <person name="Kazmierczak K.M."/>
            <person name="Andrzejewski T.M."/>
            <person name="Davidsen T.M."/>
            <person name="Wayne K.J."/>
            <person name="Tettelin H."/>
            <person name="Glass J.I."/>
            <person name="Rusch D."/>
            <person name="Podicherti R."/>
            <person name="Tsui H.-C.T."/>
            <person name="Winkler M.E."/>
        </authorList>
    </citation>
    <scope>NUCLEOTIDE SEQUENCE</scope>
</reference>
<name>A0A381S9P1_9ZZZZ</name>
<dbReference type="AlphaFoldDB" id="A0A381S9P1"/>
<gene>
    <name evidence="2" type="ORF">METZ01_LOCUS52872</name>
</gene>
<organism evidence="2">
    <name type="scientific">marine metagenome</name>
    <dbReference type="NCBI Taxonomy" id="408172"/>
    <lineage>
        <taxon>unclassified sequences</taxon>
        <taxon>metagenomes</taxon>
        <taxon>ecological metagenomes</taxon>
    </lineage>
</organism>
<feature type="transmembrane region" description="Helical" evidence="1">
    <location>
        <begin position="56"/>
        <end position="77"/>
    </location>
</feature>
<evidence type="ECO:0000256" key="1">
    <source>
        <dbReference type="SAM" id="Phobius"/>
    </source>
</evidence>
<keyword evidence="1" id="KW-0472">Membrane</keyword>
<keyword evidence="1" id="KW-1133">Transmembrane helix</keyword>
<dbReference type="InterPro" id="IPR007163">
    <property type="entry name" value="VCA0040-like"/>
</dbReference>
<protein>
    <recommendedName>
        <fullName evidence="3">DUF368 domain-containing protein</fullName>
    </recommendedName>
</protein>
<sequence length="286" mass="29529">MGAANIVPGVSGGTLALMFGIYERLITAISDGAGSVVRFARGDVRGGIDRLKSIEWGLLLPLAGGALVTVVLLAGLLESGLEDHPEAMAGLFLGLVVASIVVSWRLPNWDGPRLALVAVVGVVLFTALGWQAGPVADPSPLVLFVAGAVAICAMILPGLSGSFLLLMFGMYETILAVIDDRMIGDAVVFGVGAVLGLALFASLLTRLLERHHDTMLAVLIGLMIGSLRVLWPWPNGVGVIGDTADTSIPGTGLEWPPAGDLPVPLLLAAAAFAVVLAVDRLAHNRP</sequence>
<dbReference type="PANTHER" id="PTHR37308:SF1">
    <property type="entry name" value="POLYPRENYL-PHOSPHATE TRANSPORTER"/>
    <property type="match status" value="1"/>
</dbReference>
<feature type="transmembrane region" description="Helical" evidence="1">
    <location>
        <begin position="263"/>
        <end position="282"/>
    </location>
</feature>
<feature type="transmembrane region" description="Helical" evidence="1">
    <location>
        <begin position="186"/>
        <end position="204"/>
    </location>
</feature>
<evidence type="ECO:0000313" key="2">
    <source>
        <dbReference type="EMBL" id="SVA00018.1"/>
    </source>
</evidence>
<evidence type="ECO:0008006" key="3">
    <source>
        <dbReference type="Google" id="ProtNLM"/>
    </source>
</evidence>
<dbReference type="EMBL" id="UINC01002760">
    <property type="protein sequence ID" value="SVA00018.1"/>
    <property type="molecule type" value="Genomic_DNA"/>
</dbReference>
<dbReference type="PANTHER" id="PTHR37308">
    <property type="entry name" value="INTEGRAL MEMBRANE PROTEIN"/>
    <property type="match status" value="1"/>
</dbReference>
<feature type="transmembrane region" description="Helical" evidence="1">
    <location>
        <begin position="112"/>
        <end position="130"/>
    </location>
</feature>
<dbReference type="Pfam" id="PF04018">
    <property type="entry name" value="VCA0040-like"/>
    <property type="match status" value="1"/>
</dbReference>
<proteinExistence type="predicted"/>
<accession>A0A381S9P1</accession>
<feature type="transmembrane region" description="Helical" evidence="1">
    <location>
        <begin position="89"/>
        <end position="106"/>
    </location>
</feature>
<feature type="transmembrane region" description="Helical" evidence="1">
    <location>
        <begin position="142"/>
        <end position="166"/>
    </location>
</feature>
<keyword evidence="1" id="KW-0812">Transmembrane</keyword>